<dbReference type="EMBL" id="WMEX01000004">
    <property type="protein sequence ID" value="MYL26819.1"/>
    <property type="molecule type" value="Genomic_DNA"/>
</dbReference>
<evidence type="ECO:0000256" key="3">
    <source>
        <dbReference type="ARBA" id="ARBA00022989"/>
    </source>
</evidence>
<feature type="transmembrane region" description="Helical" evidence="5">
    <location>
        <begin position="340"/>
        <end position="360"/>
    </location>
</feature>
<evidence type="ECO:0000256" key="2">
    <source>
        <dbReference type="ARBA" id="ARBA00022692"/>
    </source>
</evidence>
<dbReference type="InterPro" id="IPR051533">
    <property type="entry name" value="WaaL-like"/>
</dbReference>
<sequence length="460" mass="52043">MNSQPLSATAYRRASSVHERVVPAALFVLLCYFMIDYFGRLPARLPVYPNFRPTLLLVAAITLSLFSQADKVKDRFSEPVLRIIVVLLLYVLLSLPLVEWPGSVIRENIQDFVKAVVFLFFVAIIADTDRRLKTLVYLFVSLQAFRILEPLFLYFTTGVLGGSTYVGGEFAGRLNGAPADVINANGLGFVIVTTLGFMHFLMLRSPSRLVRWTYYLLLPTFLYALVLTGSRGAFITFLVLLFFMFRDAKRKVLLTAVVLLGAVVAWGQMSDFHQDRYLSLISEDTQNSGTVEGRFEGMKTEFLLGLQRPIVGHGVGTTSEAKVNKLGARSQAAHNFYAELLIEVGVIGFIIVMTYIVRLYRLVRRNLSRLREAMDSGAEIDSFKYRLNKALLAVFWIYAVYSINYYGLSQEYWYLYGGICVAFARSLARDFSQTGDALRARDTRDFRSRWPAAPRARNDL</sequence>
<evidence type="ECO:0000259" key="6">
    <source>
        <dbReference type="Pfam" id="PF04932"/>
    </source>
</evidence>
<dbReference type="RefSeq" id="WP_160898782.1">
    <property type="nucleotide sequence ID" value="NZ_WMEX01000004.1"/>
</dbReference>
<evidence type="ECO:0000256" key="1">
    <source>
        <dbReference type="ARBA" id="ARBA00004141"/>
    </source>
</evidence>
<name>A0A9X5B5T1_9GAMM</name>
<dbReference type="InterPro" id="IPR007016">
    <property type="entry name" value="O-antigen_ligase-rel_domated"/>
</dbReference>
<keyword evidence="8" id="KW-1185">Reference proteome</keyword>
<reference evidence="7 8" key="1">
    <citation type="submission" date="2019-11" db="EMBL/GenBank/DDBJ databases">
        <title>Genome sequences of 17 halophilic strains isolated from different environments.</title>
        <authorList>
            <person name="Furrow R.E."/>
        </authorList>
    </citation>
    <scope>NUCLEOTIDE SEQUENCE [LARGE SCALE GENOMIC DNA]</scope>
    <source>
        <strain evidence="7 8">22507_15_FS</strain>
    </source>
</reference>
<feature type="domain" description="O-antigen ligase-related" evidence="6">
    <location>
        <begin position="220"/>
        <end position="352"/>
    </location>
</feature>
<protein>
    <recommendedName>
        <fullName evidence="6">O-antigen ligase-related domain-containing protein</fullName>
    </recommendedName>
</protein>
<accession>A0A9X5B5T1</accession>
<dbReference type="PANTHER" id="PTHR37422">
    <property type="entry name" value="TEICHURONIC ACID BIOSYNTHESIS PROTEIN TUAE"/>
    <property type="match status" value="1"/>
</dbReference>
<feature type="transmembrane region" description="Helical" evidence="5">
    <location>
        <begin position="79"/>
        <end position="97"/>
    </location>
</feature>
<dbReference type="GO" id="GO:0016020">
    <property type="term" value="C:membrane"/>
    <property type="evidence" value="ECO:0007669"/>
    <property type="project" value="UniProtKB-SubCell"/>
</dbReference>
<evidence type="ECO:0000313" key="7">
    <source>
        <dbReference type="EMBL" id="MYL26819.1"/>
    </source>
</evidence>
<feature type="transmembrane region" description="Helical" evidence="5">
    <location>
        <begin position="252"/>
        <end position="269"/>
    </location>
</feature>
<feature type="transmembrane region" description="Helical" evidence="5">
    <location>
        <begin position="181"/>
        <end position="201"/>
    </location>
</feature>
<evidence type="ECO:0000256" key="5">
    <source>
        <dbReference type="SAM" id="Phobius"/>
    </source>
</evidence>
<feature type="transmembrane region" description="Helical" evidence="5">
    <location>
        <begin position="390"/>
        <end position="407"/>
    </location>
</feature>
<dbReference type="AlphaFoldDB" id="A0A9X5B5T1"/>
<evidence type="ECO:0000313" key="8">
    <source>
        <dbReference type="Proteomes" id="UP000460751"/>
    </source>
</evidence>
<evidence type="ECO:0000256" key="4">
    <source>
        <dbReference type="ARBA" id="ARBA00023136"/>
    </source>
</evidence>
<feature type="transmembrane region" description="Helical" evidence="5">
    <location>
        <begin position="109"/>
        <end position="126"/>
    </location>
</feature>
<dbReference type="OrthoDB" id="5706645at2"/>
<dbReference type="PANTHER" id="PTHR37422:SF13">
    <property type="entry name" value="LIPOPOLYSACCHARIDE BIOSYNTHESIS PROTEIN PA4999-RELATED"/>
    <property type="match status" value="1"/>
</dbReference>
<keyword evidence="4 5" id="KW-0472">Membrane</keyword>
<keyword evidence="2 5" id="KW-0812">Transmembrane</keyword>
<keyword evidence="3 5" id="KW-1133">Transmembrane helix</keyword>
<feature type="transmembrane region" description="Helical" evidence="5">
    <location>
        <begin position="21"/>
        <end position="39"/>
    </location>
</feature>
<comment type="subcellular location">
    <subcellularLocation>
        <location evidence="1">Membrane</location>
        <topology evidence="1">Multi-pass membrane protein</topology>
    </subcellularLocation>
</comment>
<dbReference type="Pfam" id="PF04932">
    <property type="entry name" value="Wzy_C"/>
    <property type="match status" value="1"/>
</dbReference>
<dbReference type="Proteomes" id="UP000460751">
    <property type="component" value="Unassembled WGS sequence"/>
</dbReference>
<proteinExistence type="predicted"/>
<gene>
    <name evidence="7" type="ORF">GLW01_08425</name>
</gene>
<organism evidence="7 8">
    <name type="scientific">Vreelandella halophila</name>
    <dbReference type="NCBI Taxonomy" id="86177"/>
    <lineage>
        <taxon>Bacteria</taxon>
        <taxon>Pseudomonadati</taxon>
        <taxon>Pseudomonadota</taxon>
        <taxon>Gammaproteobacteria</taxon>
        <taxon>Oceanospirillales</taxon>
        <taxon>Halomonadaceae</taxon>
        <taxon>Vreelandella</taxon>
    </lineage>
</organism>
<comment type="caution">
    <text evidence="7">The sequence shown here is derived from an EMBL/GenBank/DDBJ whole genome shotgun (WGS) entry which is preliminary data.</text>
</comment>
<feature type="transmembrane region" description="Helical" evidence="5">
    <location>
        <begin position="221"/>
        <end position="245"/>
    </location>
</feature>